<protein>
    <recommendedName>
        <fullName evidence="8">Rhomboid family protein</fullName>
    </recommendedName>
</protein>
<sequence length="305" mass="31194">MPGDVGDTAGPPTLRGLLASLVGAVRSRPPAELALVALPLPSLLVGVSLLPGVEAWRLSLATEGVFESRWALWTAFASSFVHTDPAHLLDNVVNYWLLVAVAYPLSVVAGWRRRLLESVATYLAVVPLVSAWATIVALGGLTDAPTAGFSDVNSALLGYLVAVWFAALATESARARSETPLGVDPRWSVVAVFASLAVVYLVPSGAGYFPPLPAVGSLFAVGAALAATGLYAAVGRPRVAGLDLTPERELLYVTGASVAIAGVIGSLVLVPFGSNVFAHLAGYVVGFAVPFVGVLADGGADRGGG</sequence>
<dbReference type="PATRIC" id="fig|1227482.3.peg.2301"/>
<feature type="transmembrane region" description="Helical" evidence="5">
    <location>
        <begin position="152"/>
        <end position="169"/>
    </location>
</feature>
<evidence type="ECO:0000256" key="2">
    <source>
        <dbReference type="ARBA" id="ARBA00022692"/>
    </source>
</evidence>
<reference evidence="6 7" key="1">
    <citation type="journal article" date="2014" name="PLoS Genet.">
        <title>Phylogenetically driven sequencing of extremely halophilic archaea reveals strategies for static and dynamic osmo-response.</title>
        <authorList>
            <person name="Becker E.A."/>
            <person name="Seitzer P.M."/>
            <person name="Tritt A."/>
            <person name="Larsen D."/>
            <person name="Krusor M."/>
            <person name="Yao A.I."/>
            <person name="Wu D."/>
            <person name="Madern D."/>
            <person name="Eisen J.A."/>
            <person name="Darling A.E."/>
            <person name="Facciotti M.T."/>
        </authorList>
    </citation>
    <scope>NUCLEOTIDE SEQUENCE [LARGE SCALE GENOMIC DNA]</scope>
    <source>
        <strain evidence="6 7">DSM 21995</strain>
    </source>
</reference>
<comment type="caution">
    <text evidence="6">The sequence shown here is derived from an EMBL/GenBank/DDBJ whole genome shotgun (WGS) entry which is preliminary data.</text>
</comment>
<comment type="subcellular location">
    <subcellularLocation>
        <location evidence="1">Membrane</location>
        <topology evidence="1">Multi-pass membrane protein</topology>
    </subcellularLocation>
</comment>
<dbReference type="STRING" id="1227482.C469_11401"/>
<dbReference type="GO" id="GO:0016020">
    <property type="term" value="C:membrane"/>
    <property type="evidence" value="ECO:0007669"/>
    <property type="project" value="UniProtKB-SubCell"/>
</dbReference>
<dbReference type="Gene3D" id="1.20.1540.10">
    <property type="entry name" value="Rhomboid-like"/>
    <property type="match status" value="1"/>
</dbReference>
<evidence type="ECO:0008006" key="8">
    <source>
        <dbReference type="Google" id="ProtNLM"/>
    </source>
</evidence>
<feature type="transmembrane region" description="Helical" evidence="5">
    <location>
        <begin position="250"/>
        <end position="270"/>
    </location>
</feature>
<accession>M0NN44</accession>
<dbReference type="InterPro" id="IPR035952">
    <property type="entry name" value="Rhomboid-like_sf"/>
</dbReference>
<feature type="transmembrane region" description="Helical" evidence="5">
    <location>
        <begin position="276"/>
        <end position="296"/>
    </location>
</feature>
<keyword evidence="2 5" id="KW-0812">Transmembrane</keyword>
<evidence type="ECO:0000313" key="7">
    <source>
        <dbReference type="Proteomes" id="UP000011650"/>
    </source>
</evidence>
<evidence type="ECO:0000256" key="5">
    <source>
        <dbReference type="SAM" id="Phobius"/>
    </source>
</evidence>
<feature type="transmembrane region" description="Helical" evidence="5">
    <location>
        <begin position="93"/>
        <end position="112"/>
    </location>
</feature>
<dbReference type="SUPFAM" id="SSF144091">
    <property type="entry name" value="Rhomboid-like"/>
    <property type="match status" value="1"/>
</dbReference>
<evidence type="ECO:0000256" key="1">
    <source>
        <dbReference type="ARBA" id="ARBA00004141"/>
    </source>
</evidence>
<keyword evidence="4 5" id="KW-0472">Membrane</keyword>
<proteinExistence type="predicted"/>
<dbReference type="OrthoDB" id="329038at2157"/>
<evidence type="ECO:0000256" key="4">
    <source>
        <dbReference type="ARBA" id="ARBA00023136"/>
    </source>
</evidence>
<evidence type="ECO:0000313" key="6">
    <source>
        <dbReference type="EMBL" id="EMA59231.1"/>
    </source>
</evidence>
<feature type="transmembrane region" description="Helical" evidence="5">
    <location>
        <begin position="215"/>
        <end position="234"/>
    </location>
</feature>
<feature type="transmembrane region" description="Helical" evidence="5">
    <location>
        <begin position="189"/>
        <end position="209"/>
    </location>
</feature>
<gene>
    <name evidence="6" type="ORF">C469_11401</name>
</gene>
<dbReference type="RefSeq" id="WP_008006686.1">
    <property type="nucleotide sequence ID" value="NZ_AOJG01000030.1"/>
</dbReference>
<dbReference type="Proteomes" id="UP000011650">
    <property type="component" value="Unassembled WGS sequence"/>
</dbReference>
<organism evidence="6 7">
    <name type="scientific">Halorubrum lipolyticum DSM 21995</name>
    <dbReference type="NCBI Taxonomy" id="1227482"/>
    <lineage>
        <taxon>Archaea</taxon>
        <taxon>Methanobacteriati</taxon>
        <taxon>Methanobacteriota</taxon>
        <taxon>Stenosarchaea group</taxon>
        <taxon>Halobacteria</taxon>
        <taxon>Halobacteriales</taxon>
        <taxon>Haloferacaceae</taxon>
        <taxon>Halorubrum</taxon>
    </lineage>
</organism>
<keyword evidence="7" id="KW-1185">Reference proteome</keyword>
<dbReference type="AlphaFoldDB" id="M0NN44"/>
<feature type="transmembrane region" description="Helical" evidence="5">
    <location>
        <begin position="119"/>
        <end position="140"/>
    </location>
</feature>
<dbReference type="EMBL" id="AOJG01000030">
    <property type="protein sequence ID" value="EMA59231.1"/>
    <property type="molecule type" value="Genomic_DNA"/>
</dbReference>
<keyword evidence="3 5" id="KW-1133">Transmembrane helix</keyword>
<evidence type="ECO:0000256" key="3">
    <source>
        <dbReference type="ARBA" id="ARBA00022989"/>
    </source>
</evidence>
<name>M0NN44_9EURY</name>